<dbReference type="EMBL" id="BDQX01000041">
    <property type="protein sequence ID" value="GBG06340.1"/>
    <property type="molecule type" value="Genomic_DNA"/>
</dbReference>
<feature type="signal peptide" evidence="1">
    <location>
        <begin position="1"/>
        <end position="25"/>
    </location>
</feature>
<organism evidence="2 3">
    <name type="scientific">Paenibacillus agaridevorans</name>
    <dbReference type="NCBI Taxonomy" id="171404"/>
    <lineage>
        <taxon>Bacteria</taxon>
        <taxon>Bacillati</taxon>
        <taxon>Bacillota</taxon>
        <taxon>Bacilli</taxon>
        <taxon>Bacillales</taxon>
        <taxon>Paenibacillaceae</taxon>
        <taxon>Paenibacillus</taxon>
    </lineage>
</organism>
<name>A0A2R5EIB9_9BACL</name>
<feature type="chain" id="PRO_5015348411" evidence="1">
    <location>
        <begin position="26"/>
        <end position="149"/>
    </location>
</feature>
<reference evidence="2 3" key="1">
    <citation type="submission" date="2017-08" db="EMBL/GenBank/DDBJ databases">
        <title>Substantial Increase in Enzyme Production by Combined Drug-Resistance Mutations in Paenibacillus agaridevorans.</title>
        <authorList>
            <person name="Tanaka Y."/>
            <person name="Funane K."/>
            <person name="Hosaka T."/>
            <person name="Shiwa Y."/>
            <person name="Fujita N."/>
            <person name="Miyazaki T."/>
            <person name="Yoshikawa H."/>
            <person name="Murakami K."/>
            <person name="Kasahara K."/>
            <person name="Inaoka T."/>
            <person name="Hiraga Y."/>
            <person name="Ochi K."/>
        </authorList>
    </citation>
    <scope>NUCLEOTIDE SEQUENCE [LARGE SCALE GENOMIC DNA]</scope>
    <source>
        <strain evidence="2 3">T-3040</strain>
    </source>
</reference>
<dbReference type="RefSeq" id="WP_108991656.1">
    <property type="nucleotide sequence ID" value="NZ_BDQX01000041.1"/>
</dbReference>
<evidence type="ECO:0000256" key="1">
    <source>
        <dbReference type="SAM" id="SignalP"/>
    </source>
</evidence>
<keyword evidence="1" id="KW-0732">Signal</keyword>
<gene>
    <name evidence="2" type="ORF">PAT3040_00865</name>
</gene>
<proteinExistence type="predicted"/>
<evidence type="ECO:0000313" key="2">
    <source>
        <dbReference type="EMBL" id="GBG06340.1"/>
    </source>
</evidence>
<comment type="caution">
    <text evidence="2">The sequence shown here is derived from an EMBL/GenBank/DDBJ whole genome shotgun (WGS) entry which is preliminary data.</text>
</comment>
<protein>
    <submittedName>
        <fullName evidence="2">Uncharacterized protein</fullName>
    </submittedName>
</protein>
<dbReference type="AlphaFoldDB" id="A0A2R5EIB9"/>
<dbReference type="Proteomes" id="UP000245202">
    <property type="component" value="Unassembled WGS sequence"/>
</dbReference>
<dbReference type="Gene3D" id="2.60.120.380">
    <property type="match status" value="1"/>
</dbReference>
<evidence type="ECO:0000313" key="3">
    <source>
        <dbReference type="Proteomes" id="UP000245202"/>
    </source>
</evidence>
<accession>A0A2R5EIB9</accession>
<keyword evidence="3" id="KW-1185">Reference proteome</keyword>
<sequence>MLKKFLKTSLLTIALTLTVTSAVSAVPIDQDITEPNNNTPITTYEYSQNVFTSWIQTSGDVDYWNFVSPKTGLQEIWLLPPSGTTYFLGVYEYPGGTPLAYTIADANNGTSSVYVNLQAGKKYTVLVMSQLGTYDENNPYYIGHPLLFP</sequence>